<evidence type="ECO:0000256" key="2">
    <source>
        <dbReference type="ARBA" id="ARBA00022827"/>
    </source>
</evidence>
<evidence type="ECO:0000256" key="3">
    <source>
        <dbReference type="ARBA" id="ARBA00023002"/>
    </source>
</evidence>
<proteinExistence type="predicted"/>
<dbReference type="Pfam" id="PF03241">
    <property type="entry name" value="HpaB"/>
    <property type="match status" value="1"/>
</dbReference>
<accession>A0ABS6INP2</accession>
<keyword evidence="1" id="KW-0285">Flavoprotein</keyword>
<evidence type="ECO:0000313" key="7">
    <source>
        <dbReference type="Proteomes" id="UP000727907"/>
    </source>
</evidence>
<dbReference type="Proteomes" id="UP000727907">
    <property type="component" value="Unassembled WGS sequence"/>
</dbReference>
<evidence type="ECO:0000259" key="5">
    <source>
        <dbReference type="Pfam" id="PF11794"/>
    </source>
</evidence>
<feature type="domain" description="HpaB/PvcC/4-BUDH C-terminal" evidence="4">
    <location>
        <begin position="287"/>
        <end position="476"/>
    </location>
</feature>
<evidence type="ECO:0000313" key="6">
    <source>
        <dbReference type="EMBL" id="MBU8875357.1"/>
    </source>
</evidence>
<gene>
    <name evidence="6" type="ORF">KQ910_16405</name>
</gene>
<dbReference type="PIRSF" id="PIRSF000331">
    <property type="entry name" value="HpaA_HpaB"/>
    <property type="match status" value="1"/>
</dbReference>
<reference evidence="6 7" key="1">
    <citation type="submission" date="2021-06" db="EMBL/GenBank/DDBJ databases">
        <authorList>
            <person name="Lee D.H."/>
        </authorList>
    </citation>
    <scope>NUCLEOTIDE SEQUENCE [LARGE SCALE GENOMIC DNA]</scope>
    <source>
        <strain evidence="6 7">MMS21-HV4-11</strain>
    </source>
</reference>
<dbReference type="EMBL" id="JAHOPB010000001">
    <property type="protein sequence ID" value="MBU8875357.1"/>
    <property type="molecule type" value="Genomic_DNA"/>
</dbReference>
<evidence type="ECO:0000256" key="1">
    <source>
        <dbReference type="ARBA" id="ARBA00022630"/>
    </source>
</evidence>
<evidence type="ECO:0000259" key="4">
    <source>
        <dbReference type="Pfam" id="PF03241"/>
    </source>
</evidence>
<dbReference type="Pfam" id="PF11794">
    <property type="entry name" value="HpaB_N"/>
    <property type="match status" value="1"/>
</dbReference>
<organism evidence="6 7">
    <name type="scientific">Reyranella humidisoli</name>
    <dbReference type="NCBI Taxonomy" id="2849149"/>
    <lineage>
        <taxon>Bacteria</taxon>
        <taxon>Pseudomonadati</taxon>
        <taxon>Pseudomonadota</taxon>
        <taxon>Alphaproteobacteria</taxon>
        <taxon>Hyphomicrobiales</taxon>
        <taxon>Reyranellaceae</taxon>
        <taxon>Reyranella</taxon>
    </lineage>
</organism>
<dbReference type="PANTHER" id="PTHR36117:SF3">
    <property type="entry name" value="4-HYDROXYPHENYLACETATE 3-MONOOXYGENASE-RELATED"/>
    <property type="match status" value="1"/>
</dbReference>
<protein>
    <submittedName>
        <fullName evidence="6">4-hydroxyphenylacetate 3-hydroxylase</fullName>
    </submittedName>
</protein>
<keyword evidence="3" id="KW-0560">Oxidoreductase</keyword>
<sequence length="480" mass="53429">MPARTGEQFLKGLRGRRDVWVDGEKIADVVDHPKLRGAAHALAEVYDLHHAEAATCLAPDPETGEPIPVSHLIPHSREDLTRRHAALRQVAEYSVGLMGRTPDYMNVTYAGFAGRPDEWGAHGNEAGVDRLVAYQKFLRRGDVALTHTIVQPTVDKATGDAPSAGNAHALRKVGDTEHGIVVRGARVLATLAPFTDEIAVYPGAPLPPGSEDYALSFCIPVGTPGLKFLCRDSMSAPDNRFDFPLSGRFDEQDAFVIFDDVEVPRDRLFIDRNLAAYNTVMTSSWQPNIMQQTMIRAWTKLDFAWGLALRMAASINAADPETQRLIGEIWTYAEFTRAAIVAAESEAREWPSGLWTCGVRPLHALRATLPLWFPRVNEILRLIGSHNLLAAPTAAQLGDPDLRPLIDRYLPGAKGMAAEERIRIFRLAWDFAGSALASRNEQYERFYLASSARNLARHLQFTDRSRADRLVQRFLDEEYR</sequence>
<keyword evidence="2" id="KW-0274">FAD</keyword>
<comment type="caution">
    <text evidence="6">The sequence shown here is derived from an EMBL/GenBank/DDBJ whole genome shotgun (WGS) entry which is preliminary data.</text>
</comment>
<dbReference type="InterPro" id="IPR024674">
    <property type="entry name" value="HpaB/PvcC/4-BUDH_N"/>
</dbReference>
<name>A0ABS6INP2_9HYPH</name>
<dbReference type="PANTHER" id="PTHR36117">
    <property type="entry name" value="4-HYDROXYPHENYLACETATE 3-MONOOXYGENASE-RELATED"/>
    <property type="match status" value="1"/>
</dbReference>
<dbReference type="RefSeq" id="WP_216962464.1">
    <property type="nucleotide sequence ID" value="NZ_JAHOPB010000001.1"/>
</dbReference>
<dbReference type="InterPro" id="IPR024719">
    <property type="entry name" value="HpaB/PvcC/4-BUDH_C"/>
</dbReference>
<feature type="domain" description="HpaB/PvcC/4-BUDH N-terminal" evidence="5">
    <location>
        <begin position="5"/>
        <end position="270"/>
    </location>
</feature>
<dbReference type="InterPro" id="IPR004925">
    <property type="entry name" value="HpaB/PvcC/4-BUDH"/>
</dbReference>
<keyword evidence="7" id="KW-1185">Reference proteome</keyword>